<protein>
    <submittedName>
        <fullName evidence="2">Uncharacterized protein</fullName>
    </submittedName>
</protein>
<accession>A0A927I1H0</accession>
<evidence type="ECO:0000256" key="1">
    <source>
        <dbReference type="SAM" id="MobiDB-lite"/>
    </source>
</evidence>
<organism evidence="2 3">
    <name type="scientific">Bosea spartocytisi</name>
    <dbReference type="NCBI Taxonomy" id="2773451"/>
    <lineage>
        <taxon>Bacteria</taxon>
        <taxon>Pseudomonadati</taxon>
        <taxon>Pseudomonadota</taxon>
        <taxon>Alphaproteobacteria</taxon>
        <taxon>Hyphomicrobiales</taxon>
        <taxon>Boseaceae</taxon>
        <taxon>Bosea</taxon>
    </lineage>
</organism>
<dbReference type="AlphaFoldDB" id="A0A927I1H0"/>
<gene>
    <name evidence="2" type="ORF">IED13_16865</name>
</gene>
<dbReference type="RefSeq" id="WP_089172844.1">
    <property type="nucleotide sequence ID" value="NZ_JACXWY010000010.1"/>
</dbReference>
<evidence type="ECO:0000313" key="3">
    <source>
        <dbReference type="Proteomes" id="UP000619295"/>
    </source>
</evidence>
<dbReference type="Proteomes" id="UP000619295">
    <property type="component" value="Unassembled WGS sequence"/>
</dbReference>
<reference evidence="2" key="1">
    <citation type="submission" date="2020-09" db="EMBL/GenBank/DDBJ databases">
        <title>Bosea spartocytisi sp. nov. a root nodule endophyte of Spartocytisus supranubius in the high mountain ecosystem fo the Teide National Park (Canary Islands, Spain).</title>
        <authorList>
            <person name="Pulido-Suarez L."/>
            <person name="Peix A."/>
            <person name="Igual J.M."/>
            <person name="Socas-Perez N."/>
            <person name="Velazquez E."/>
            <person name="Flores-Felix J.D."/>
            <person name="Leon-Barrios M."/>
        </authorList>
    </citation>
    <scope>NUCLEOTIDE SEQUENCE</scope>
    <source>
        <strain evidence="2">SSUT16</strain>
    </source>
</reference>
<name>A0A927I1H0_9HYPH</name>
<feature type="region of interest" description="Disordered" evidence="1">
    <location>
        <begin position="43"/>
        <end position="78"/>
    </location>
</feature>
<keyword evidence="3" id="KW-1185">Reference proteome</keyword>
<dbReference type="EMBL" id="JACXWY010000010">
    <property type="protein sequence ID" value="MBD3847377.1"/>
    <property type="molecule type" value="Genomic_DNA"/>
</dbReference>
<evidence type="ECO:0000313" key="2">
    <source>
        <dbReference type="EMBL" id="MBD3847377.1"/>
    </source>
</evidence>
<sequence>MFMTIEDETSVAKIRGYVQAEGEVVHVIARHLFDLSAKFASVGSRGSAFPQPHGRGDESHHGSPTADPRGMPKARNVVDPYGHIHEIRVRTRDFR</sequence>
<comment type="caution">
    <text evidence="2">The sequence shown here is derived from an EMBL/GenBank/DDBJ whole genome shotgun (WGS) entry which is preliminary data.</text>
</comment>
<proteinExistence type="predicted"/>